<dbReference type="PANTHER" id="PTHR22899">
    <property type="entry name" value="CYCLIN-RELATED F-BOX FAMILY"/>
    <property type="match status" value="1"/>
</dbReference>
<evidence type="ECO:0000313" key="3">
    <source>
        <dbReference type="WBParaSite" id="Csp11.Scaffold630.g19190.t2"/>
    </source>
</evidence>
<accession>A0A1I7UTH4</accession>
<dbReference type="PANTHER" id="PTHR22899:SF0">
    <property type="entry name" value="F-BOX ASSOCIATED DOMAIN-CONTAINING PROTEIN-RELATED"/>
    <property type="match status" value="1"/>
</dbReference>
<evidence type="ECO:0000313" key="2">
    <source>
        <dbReference type="Proteomes" id="UP000095282"/>
    </source>
</evidence>
<dbReference type="PROSITE" id="PS50181">
    <property type="entry name" value="FBOX"/>
    <property type="match status" value="1"/>
</dbReference>
<evidence type="ECO:0000259" key="1">
    <source>
        <dbReference type="PROSITE" id="PS50181"/>
    </source>
</evidence>
<dbReference type="InterPro" id="IPR053222">
    <property type="entry name" value="Zygotic_Embryogenesis-Asso"/>
</dbReference>
<reference evidence="3" key="1">
    <citation type="submission" date="2016-11" db="UniProtKB">
        <authorList>
            <consortium name="WormBaseParasite"/>
        </authorList>
    </citation>
    <scope>IDENTIFICATION</scope>
</reference>
<dbReference type="AlphaFoldDB" id="A0A1I7UTH4"/>
<protein>
    <submittedName>
        <fullName evidence="3">F-box domain-containing protein</fullName>
    </submittedName>
</protein>
<feature type="domain" description="F-box" evidence="1">
    <location>
        <begin position="2"/>
        <end position="48"/>
    </location>
</feature>
<keyword evidence="2" id="KW-1185">Reference proteome</keyword>
<dbReference type="InterPro" id="IPR012885">
    <property type="entry name" value="F-box_Sdz-33"/>
</dbReference>
<proteinExistence type="predicted"/>
<dbReference type="Pfam" id="PF07735">
    <property type="entry name" value="FBA_2"/>
    <property type="match status" value="1"/>
</dbReference>
<dbReference type="WBParaSite" id="Csp11.Scaffold630.g19190.t2">
    <property type="protein sequence ID" value="Csp11.Scaffold630.g19190.t2"/>
    <property type="gene ID" value="Csp11.Scaffold630.g19190"/>
</dbReference>
<name>A0A1I7UTH4_9PELO</name>
<dbReference type="Proteomes" id="UP000095282">
    <property type="component" value="Unplaced"/>
</dbReference>
<dbReference type="Pfam" id="PF00646">
    <property type="entry name" value="F-box"/>
    <property type="match status" value="1"/>
</dbReference>
<sequence>MEFRLLRLPYLAIKEVLMSMSLREQFLISITSKTSKSLVKSIKQKTQLAVAQNGKMCLKTKKETVCVQSQEHELSFVEYPPGRLIIWKKPLNSCMEHLVEVFRSKVHVSLASKENLKFLEELPVNIHSVKVTTVHLQETLDSLRNIPVVELTCQKPSNNSFESSYHFDSIIIKFSNNSPFTTTRRSLLLSLINCRKVHIQNIVYSTQNLIDFLGKWINGSKMERLQVCFNRNKFNKSIFEQLGQVESGTFTRAGKKPRFPLSFIIKQNGTGIEAIVYTCGNNVIMTTKFEVASGARNL</sequence>
<organism evidence="2 3">
    <name type="scientific">Caenorhabditis tropicalis</name>
    <dbReference type="NCBI Taxonomy" id="1561998"/>
    <lineage>
        <taxon>Eukaryota</taxon>
        <taxon>Metazoa</taxon>
        <taxon>Ecdysozoa</taxon>
        <taxon>Nematoda</taxon>
        <taxon>Chromadorea</taxon>
        <taxon>Rhabditida</taxon>
        <taxon>Rhabditina</taxon>
        <taxon>Rhabditomorpha</taxon>
        <taxon>Rhabditoidea</taxon>
        <taxon>Rhabditidae</taxon>
        <taxon>Peloderinae</taxon>
        <taxon>Caenorhabditis</taxon>
    </lineage>
</organism>
<dbReference type="InterPro" id="IPR001810">
    <property type="entry name" value="F-box_dom"/>
</dbReference>